<gene>
    <name evidence="2" type="ORF">PY32053_03511</name>
</gene>
<dbReference type="InterPro" id="IPR002109">
    <property type="entry name" value="Glutaredoxin"/>
</dbReference>
<dbReference type="EMBL" id="CP031078">
    <property type="protein sequence ID" value="AYF03077.1"/>
    <property type="molecule type" value="Genomic_DNA"/>
</dbReference>
<dbReference type="AlphaFoldDB" id="A0A386UR13"/>
<dbReference type="PRINTS" id="PR00160">
    <property type="entry name" value="GLUTAREDOXIN"/>
</dbReference>
<evidence type="ECO:0000259" key="1">
    <source>
        <dbReference type="Pfam" id="PF00462"/>
    </source>
</evidence>
<dbReference type="Gene3D" id="3.40.30.10">
    <property type="entry name" value="Glutaredoxin"/>
    <property type="match status" value="1"/>
</dbReference>
<organism evidence="2 3">
    <name type="scientific">Paracoccus yeei</name>
    <dbReference type="NCBI Taxonomy" id="147645"/>
    <lineage>
        <taxon>Bacteria</taxon>
        <taxon>Pseudomonadati</taxon>
        <taxon>Pseudomonadota</taxon>
        <taxon>Alphaproteobacteria</taxon>
        <taxon>Rhodobacterales</taxon>
        <taxon>Paracoccaceae</taxon>
        <taxon>Paracoccus</taxon>
    </lineage>
</organism>
<name>A0A386UR13_9RHOB</name>
<protein>
    <submittedName>
        <fullName evidence="2">Glutaredoxin 3</fullName>
    </submittedName>
</protein>
<evidence type="ECO:0000313" key="2">
    <source>
        <dbReference type="EMBL" id="AYF03077.1"/>
    </source>
</evidence>
<evidence type="ECO:0000313" key="3">
    <source>
        <dbReference type="Proteomes" id="UP000272010"/>
    </source>
</evidence>
<dbReference type="InterPro" id="IPR014025">
    <property type="entry name" value="Glutaredoxin_subgr"/>
</dbReference>
<dbReference type="Proteomes" id="UP000272010">
    <property type="component" value="Chromosome"/>
</dbReference>
<dbReference type="InterPro" id="IPR036249">
    <property type="entry name" value="Thioredoxin-like_sf"/>
</dbReference>
<feature type="domain" description="Glutaredoxin" evidence="1">
    <location>
        <begin position="1"/>
        <end position="20"/>
    </location>
</feature>
<dbReference type="PROSITE" id="PS51354">
    <property type="entry name" value="GLUTAREDOXIN_2"/>
    <property type="match status" value="1"/>
</dbReference>
<dbReference type="Pfam" id="PF00462">
    <property type="entry name" value="Glutaredoxin"/>
    <property type="match status" value="1"/>
</dbReference>
<dbReference type="SUPFAM" id="SSF52833">
    <property type="entry name" value="Thioredoxin-like"/>
    <property type="match status" value="1"/>
</dbReference>
<reference evidence="3" key="1">
    <citation type="submission" date="2018-07" db="EMBL/GenBank/DDBJ databases">
        <title>Genome Structure of the Opportunistic Pathogen Paracoccus yeei (Alphaproteobacteria) and Identification of Putative Virulence Factors.</title>
        <authorList>
            <person name="Lasek R."/>
            <person name="Szuplewska M."/>
            <person name="Mitura M."/>
            <person name="Decewicz P."/>
            <person name="Chmielowska C."/>
            <person name="Pawlot A."/>
            <person name="Sentkowska D."/>
            <person name="Czarnecki J."/>
            <person name="Bartosik D."/>
        </authorList>
    </citation>
    <scope>NUCLEOTIDE SEQUENCE [LARGE SCALE GENOMIC DNA]</scope>
    <source>
        <strain evidence="3">CCUG 32053</strain>
    </source>
</reference>
<sequence length="47" mass="4955">MIDVSGRSTVPQIFINGTHVGGSDELHALDARGGLDQLLAIERPPVT</sequence>
<proteinExistence type="predicted"/>
<accession>A0A386UR13</accession>